<keyword evidence="3" id="KW-1185">Reference proteome</keyword>
<feature type="compositionally biased region" description="Polar residues" evidence="1">
    <location>
        <begin position="9"/>
        <end position="19"/>
    </location>
</feature>
<proteinExistence type="predicted"/>
<accession>A0A9N9L664</accession>
<dbReference type="EMBL" id="CAJVRL010000081">
    <property type="protein sequence ID" value="CAG8957717.1"/>
    <property type="molecule type" value="Genomic_DNA"/>
</dbReference>
<sequence length="233" mass="24844">MADPVGCENPQNDLSNTSLDHGRSGNVLRTQELSKAFGQSRASRGKQNVGNFVPKLETSDVNMLFSECEKAARWDFNAASNVATFAPGNNAGVEAFIGHGLLCSSNLPALALSLAPAPAPAPAGSAPGALNEAQSSASIWIHQSWAGTFSAFHTFGNRKLGSINCHNTVSKFGDRCAHCLSTQGGSNSYSHSNGTSQGPTEHWVEKVNQEKMRRDEERSRRERLIRTTSGGIS</sequence>
<feature type="region of interest" description="Disordered" evidence="1">
    <location>
        <begin position="1"/>
        <end position="24"/>
    </location>
</feature>
<gene>
    <name evidence="2" type="ORF">HYFRA_00000052</name>
</gene>
<feature type="compositionally biased region" description="Basic and acidic residues" evidence="1">
    <location>
        <begin position="202"/>
        <end position="225"/>
    </location>
</feature>
<feature type="compositionally biased region" description="Polar residues" evidence="1">
    <location>
        <begin position="185"/>
        <end position="199"/>
    </location>
</feature>
<protein>
    <submittedName>
        <fullName evidence="2">Uncharacterized protein</fullName>
    </submittedName>
</protein>
<dbReference type="Proteomes" id="UP000696280">
    <property type="component" value="Unassembled WGS sequence"/>
</dbReference>
<name>A0A9N9L664_9HELO</name>
<dbReference type="OrthoDB" id="5234231at2759"/>
<evidence type="ECO:0000256" key="1">
    <source>
        <dbReference type="SAM" id="MobiDB-lite"/>
    </source>
</evidence>
<feature type="region of interest" description="Disordered" evidence="1">
    <location>
        <begin position="185"/>
        <end position="233"/>
    </location>
</feature>
<evidence type="ECO:0000313" key="3">
    <source>
        <dbReference type="Proteomes" id="UP000696280"/>
    </source>
</evidence>
<comment type="caution">
    <text evidence="2">The sequence shown here is derived from an EMBL/GenBank/DDBJ whole genome shotgun (WGS) entry which is preliminary data.</text>
</comment>
<evidence type="ECO:0000313" key="2">
    <source>
        <dbReference type="EMBL" id="CAG8957717.1"/>
    </source>
</evidence>
<organism evidence="2 3">
    <name type="scientific">Hymenoscyphus fraxineus</name>
    <dbReference type="NCBI Taxonomy" id="746836"/>
    <lineage>
        <taxon>Eukaryota</taxon>
        <taxon>Fungi</taxon>
        <taxon>Dikarya</taxon>
        <taxon>Ascomycota</taxon>
        <taxon>Pezizomycotina</taxon>
        <taxon>Leotiomycetes</taxon>
        <taxon>Helotiales</taxon>
        <taxon>Helotiaceae</taxon>
        <taxon>Hymenoscyphus</taxon>
    </lineage>
</organism>
<dbReference type="AlphaFoldDB" id="A0A9N9L664"/>
<reference evidence="2" key="1">
    <citation type="submission" date="2021-07" db="EMBL/GenBank/DDBJ databases">
        <authorList>
            <person name="Durling M."/>
        </authorList>
    </citation>
    <scope>NUCLEOTIDE SEQUENCE</scope>
</reference>